<sequence>MAQTLNRRAFLSRSALLGCSLAASPLVTPVSFAAAPGDGRLVVIVLRGGMDGLDALRPYGDPGYAALRKGPFGVDRQAEVADLDGYFALHPALAGLMPLWSAGQLAAVHAVSTPYRDKRSHFDGQDLLEAGTADFSGGRSRDGWLNRLLTLLPGSDVETAYAIGRGSMAILDGQAPVSRWSPDSDLALSPQALTLARLVMQDDPAFAAAMEQAFALADGDGDAIAVEGGMREMMTMMNDDAAAARSAAGEIRMADFAAQRLRGDARIASFSINGWDTHEAQDRSLPRALSRLAETILALQKGLGGPIWKTTAVVAVTEFGRTARINGSGGTDHGTGGMMLLAGGALRGGRVVADWPGLDESALYERRDLMPTRDMRAHLGWLMHGLFGVSRSDLERVVFPGLDMGGDPGLLL</sequence>
<dbReference type="InterPro" id="IPR006311">
    <property type="entry name" value="TAT_signal"/>
</dbReference>
<organism evidence="2 3">
    <name type="scientific">Thalassococcus profundi</name>
    <dbReference type="NCBI Taxonomy" id="2282382"/>
    <lineage>
        <taxon>Bacteria</taxon>
        <taxon>Pseudomonadati</taxon>
        <taxon>Pseudomonadota</taxon>
        <taxon>Alphaproteobacteria</taxon>
        <taxon>Rhodobacterales</taxon>
        <taxon>Roseobacteraceae</taxon>
        <taxon>Thalassococcus</taxon>
    </lineage>
</organism>
<feature type="chain" id="PRO_5016917813" evidence="1">
    <location>
        <begin position="34"/>
        <end position="412"/>
    </location>
</feature>
<evidence type="ECO:0000313" key="3">
    <source>
        <dbReference type="Proteomes" id="UP000253977"/>
    </source>
</evidence>
<dbReference type="InterPro" id="IPR010869">
    <property type="entry name" value="DUF1501"/>
</dbReference>
<feature type="signal peptide" evidence="1">
    <location>
        <begin position="1"/>
        <end position="33"/>
    </location>
</feature>
<reference evidence="2 3" key="1">
    <citation type="submission" date="2018-07" db="EMBL/GenBank/DDBJ databases">
        <title>Thalassococcus profundi sp. nov., a marine bacterium isolated from deep seawater of Okinawa Trough.</title>
        <authorList>
            <person name="Yu M."/>
        </authorList>
    </citation>
    <scope>NUCLEOTIDE SEQUENCE [LARGE SCALE GENOMIC DNA]</scope>
    <source>
        <strain evidence="2 3">WRAS1</strain>
    </source>
</reference>
<dbReference type="Pfam" id="PF07394">
    <property type="entry name" value="DUF1501"/>
    <property type="match status" value="1"/>
</dbReference>
<keyword evidence="1" id="KW-0732">Signal</keyword>
<dbReference type="PANTHER" id="PTHR43737">
    <property type="entry name" value="BLL7424 PROTEIN"/>
    <property type="match status" value="1"/>
</dbReference>
<comment type="caution">
    <text evidence="2">The sequence shown here is derived from an EMBL/GenBank/DDBJ whole genome shotgun (WGS) entry which is preliminary data.</text>
</comment>
<accession>A0A369TQT8</accession>
<protein>
    <submittedName>
        <fullName evidence="2">DUF1501 domain-containing protein</fullName>
    </submittedName>
</protein>
<dbReference type="EMBL" id="QPMK01000002">
    <property type="protein sequence ID" value="RDD67649.1"/>
    <property type="molecule type" value="Genomic_DNA"/>
</dbReference>
<proteinExistence type="predicted"/>
<dbReference type="PROSITE" id="PS51318">
    <property type="entry name" value="TAT"/>
    <property type="match status" value="1"/>
</dbReference>
<dbReference type="RefSeq" id="WP_114509461.1">
    <property type="nucleotide sequence ID" value="NZ_QPMK01000002.1"/>
</dbReference>
<evidence type="ECO:0000313" key="2">
    <source>
        <dbReference type="EMBL" id="RDD67649.1"/>
    </source>
</evidence>
<keyword evidence="3" id="KW-1185">Reference proteome</keyword>
<dbReference type="OrthoDB" id="9779968at2"/>
<dbReference type="PANTHER" id="PTHR43737:SF1">
    <property type="entry name" value="DUF1501 DOMAIN-CONTAINING PROTEIN"/>
    <property type="match status" value="1"/>
</dbReference>
<gene>
    <name evidence="2" type="ORF">DU478_03065</name>
</gene>
<name>A0A369TQT8_9RHOB</name>
<evidence type="ECO:0000256" key="1">
    <source>
        <dbReference type="SAM" id="SignalP"/>
    </source>
</evidence>
<dbReference type="Proteomes" id="UP000253977">
    <property type="component" value="Unassembled WGS sequence"/>
</dbReference>
<dbReference type="AlphaFoldDB" id="A0A369TQT8"/>